<dbReference type="GO" id="GO:0005509">
    <property type="term" value="F:calcium ion binding"/>
    <property type="evidence" value="ECO:0007669"/>
    <property type="project" value="InterPro"/>
</dbReference>
<feature type="binding site" evidence="7">
    <location>
        <position position="68"/>
    </location>
    <ligand>
        <name>Ca(2+)</name>
        <dbReference type="ChEBI" id="CHEBI:29108"/>
        <label>1</label>
    </ligand>
</feature>
<evidence type="ECO:0000313" key="9">
    <source>
        <dbReference type="Proteomes" id="UP000829196"/>
    </source>
</evidence>
<proteinExistence type="inferred from homology"/>
<dbReference type="GO" id="GO:0009408">
    <property type="term" value="P:response to heat"/>
    <property type="evidence" value="ECO:0007669"/>
    <property type="project" value="TreeGrafter"/>
</dbReference>
<dbReference type="SMART" id="SM00335">
    <property type="entry name" value="ANX"/>
    <property type="match status" value="4"/>
</dbReference>
<feature type="binding site" evidence="7">
    <location>
        <position position="298"/>
    </location>
    <ligand>
        <name>Ca(2+)</name>
        <dbReference type="ChEBI" id="CHEBI:29108"/>
        <label>3</label>
    </ligand>
</feature>
<dbReference type="GO" id="GO:0005544">
    <property type="term" value="F:calcium-dependent phospholipid binding"/>
    <property type="evidence" value="ECO:0007669"/>
    <property type="project" value="UniProtKB-KW"/>
</dbReference>
<evidence type="ECO:0000256" key="7">
    <source>
        <dbReference type="PIRSR" id="PIRSR609118-1"/>
    </source>
</evidence>
<dbReference type="AlphaFoldDB" id="A0A8T3BIT1"/>
<evidence type="ECO:0000313" key="8">
    <source>
        <dbReference type="EMBL" id="KAI0511755.1"/>
    </source>
</evidence>
<dbReference type="PANTHER" id="PTHR10502:SF193">
    <property type="entry name" value="ANNEXIN D8"/>
    <property type="match status" value="1"/>
</dbReference>
<keyword evidence="4 7" id="KW-0106">Calcium</keyword>
<accession>A0A8T3BIT1</accession>
<dbReference type="GO" id="GO:0005737">
    <property type="term" value="C:cytoplasm"/>
    <property type="evidence" value="ECO:0007669"/>
    <property type="project" value="TreeGrafter"/>
</dbReference>
<dbReference type="Gene3D" id="1.10.220.10">
    <property type="entry name" value="Annexin"/>
    <property type="match status" value="4"/>
</dbReference>
<organism evidence="8 9">
    <name type="scientific">Dendrobium nobile</name>
    <name type="common">Orchid</name>
    <dbReference type="NCBI Taxonomy" id="94219"/>
    <lineage>
        <taxon>Eukaryota</taxon>
        <taxon>Viridiplantae</taxon>
        <taxon>Streptophyta</taxon>
        <taxon>Embryophyta</taxon>
        <taxon>Tracheophyta</taxon>
        <taxon>Spermatophyta</taxon>
        <taxon>Magnoliopsida</taxon>
        <taxon>Liliopsida</taxon>
        <taxon>Asparagales</taxon>
        <taxon>Orchidaceae</taxon>
        <taxon>Epidendroideae</taxon>
        <taxon>Malaxideae</taxon>
        <taxon>Dendrobiinae</taxon>
        <taxon>Dendrobium</taxon>
    </lineage>
</organism>
<keyword evidence="6" id="KW-0111">Calcium/phospholipid-binding</keyword>
<reference evidence="8" key="1">
    <citation type="journal article" date="2022" name="Front. Genet.">
        <title>Chromosome-Scale Assembly of the Dendrobium nobile Genome Provides Insights Into the Molecular Mechanism of the Biosynthesis of the Medicinal Active Ingredient of Dendrobium.</title>
        <authorList>
            <person name="Xu Q."/>
            <person name="Niu S.-C."/>
            <person name="Li K.-L."/>
            <person name="Zheng P.-J."/>
            <person name="Zhang X.-J."/>
            <person name="Jia Y."/>
            <person name="Liu Y."/>
            <person name="Niu Y.-X."/>
            <person name="Yu L.-H."/>
            <person name="Chen D.-F."/>
            <person name="Zhang G.-Q."/>
        </authorList>
    </citation>
    <scope>NUCLEOTIDE SEQUENCE</scope>
    <source>
        <tissue evidence="8">Leaf</tissue>
    </source>
</reference>
<dbReference type="OrthoDB" id="37886at2759"/>
<evidence type="ECO:0008006" key="10">
    <source>
        <dbReference type="Google" id="ProtNLM"/>
    </source>
</evidence>
<dbReference type="FunFam" id="1.10.220.10:FF:000001">
    <property type="entry name" value="Annexin"/>
    <property type="match status" value="1"/>
</dbReference>
<dbReference type="InterPro" id="IPR037104">
    <property type="entry name" value="Annexin_sf"/>
</dbReference>
<name>A0A8T3BIT1_DENNO</name>
<dbReference type="PROSITE" id="PS51897">
    <property type="entry name" value="ANNEXIN_2"/>
    <property type="match status" value="3"/>
</dbReference>
<feature type="binding site" evidence="7">
    <location>
        <position position="26"/>
    </location>
    <ligand>
        <name>Ca(2+)</name>
        <dbReference type="ChEBI" id="CHEBI:29108"/>
        <label>1</label>
    </ligand>
</feature>
<dbReference type="PRINTS" id="PR00196">
    <property type="entry name" value="ANNEXIN"/>
</dbReference>
<dbReference type="InterPro" id="IPR018502">
    <property type="entry name" value="Annexin_repeat"/>
</dbReference>
<dbReference type="InterPro" id="IPR001464">
    <property type="entry name" value="Annexin"/>
</dbReference>
<dbReference type="SMR" id="A0A8T3BIT1"/>
<keyword evidence="9" id="KW-1185">Reference proteome</keyword>
<comment type="similarity">
    <text evidence="1">Belongs to the annexin family.</text>
</comment>
<comment type="caution">
    <text evidence="8">The sequence shown here is derived from an EMBL/GenBank/DDBJ whole genome shotgun (WGS) entry which is preliminary data.</text>
</comment>
<evidence type="ECO:0000256" key="1">
    <source>
        <dbReference type="ARBA" id="ARBA00007831"/>
    </source>
</evidence>
<evidence type="ECO:0000256" key="2">
    <source>
        <dbReference type="ARBA" id="ARBA00022723"/>
    </source>
</evidence>
<evidence type="ECO:0000256" key="5">
    <source>
        <dbReference type="ARBA" id="ARBA00023216"/>
    </source>
</evidence>
<dbReference type="PANTHER" id="PTHR10502">
    <property type="entry name" value="ANNEXIN"/>
    <property type="match status" value="1"/>
</dbReference>
<sequence>MATLRVPLQVPSAVEDAKNLWMACEGREADEKTLIDILAHRDEAQRLQIIQSYEDHYNGNLIDRLEYELSGEFKEALYCWMFNHVQRGAIIANMAMWKWLDYRAIVETACINSTKELLAVKQAYHDLFKRSLEEDVAKMTNGDLRKLLVGLVSTYRYDGKEIVKSLALYEANILHDVIRKKLFNHDEVIRIFTTRSKAQLIATFNKYKDEYGISILKDLSSGSPDLFPSVLKIIIRSIISPHKYFQKLLRLALNGEVTDENVLARIIVTRAEKDLQEIKDMYEERGKMSLIAAINNKTSGDFKNFILELIGN</sequence>
<evidence type="ECO:0000256" key="3">
    <source>
        <dbReference type="ARBA" id="ARBA00022737"/>
    </source>
</evidence>
<keyword evidence="3" id="KW-0677">Repeat</keyword>
<protein>
    <recommendedName>
        <fullName evidence="10">Annexin</fullName>
    </recommendedName>
</protein>
<dbReference type="InterPro" id="IPR009118">
    <property type="entry name" value="AnnexinD_plant"/>
</dbReference>
<dbReference type="GO" id="GO:0005886">
    <property type="term" value="C:plasma membrane"/>
    <property type="evidence" value="ECO:0007669"/>
    <property type="project" value="TreeGrafter"/>
</dbReference>
<evidence type="ECO:0000256" key="6">
    <source>
        <dbReference type="ARBA" id="ARBA00023302"/>
    </source>
</evidence>
<dbReference type="SUPFAM" id="SSF47874">
    <property type="entry name" value="Annexin"/>
    <property type="match status" value="1"/>
</dbReference>
<evidence type="ECO:0000256" key="4">
    <source>
        <dbReference type="ARBA" id="ARBA00022837"/>
    </source>
</evidence>
<gene>
    <name evidence="8" type="ORF">KFK09_012387</name>
</gene>
<dbReference type="Proteomes" id="UP000829196">
    <property type="component" value="Unassembled WGS sequence"/>
</dbReference>
<dbReference type="EMBL" id="JAGYWB010000009">
    <property type="protein sequence ID" value="KAI0511755.1"/>
    <property type="molecule type" value="Genomic_DNA"/>
</dbReference>
<dbReference type="GO" id="GO:0001786">
    <property type="term" value="F:phosphatidylserine binding"/>
    <property type="evidence" value="ECO:0007669"/>
    <property type="project" value="TreeGrafter"/>
</dbReference>
<dbReference type="GO" id="GO:0009414">
    <property type="term" value="P:response to water deprivation"/>
    <property type="evidence" value="ECO:0007669"/>
    <property type="project" value="TreeGrafter"/>
</dbReference>
<keyword evidence="5" id="KW-0041">Annexin</keyword>
<dbReference type="FunFam" id="1.10.220.10:FF:000009">
    <property type="entry name" value="Annexin"/>
    <property type="match status" value="1"/>
</dbReference>
<dbReference type="FunFam" id="1.10.220.10:FF:000005">
    <property type="entry name" value="Annexin"/>
    <property type="match status" value="1"/>
</dbReference>
<dbReference type="GO" id="GO:0009651">
    <property type="term" value="P:response to salt stress"/>
    <property type="evidence" value="ECO:0007669"/>
    <property type="project" value="TreeGrafter"/>
</dbReference>
<dbReference type="GO" id="GO:0009409">
    <property type="term" value="P:response to cold"/>
    <property type="evidence" value="ECO:0007669"/>
    <property type="project" value="TreeGrafter"/>
</dbReference>
<dbReference type="PRINTS" id="PR01814">
    <property type="entry name" value="ANNEXINPLANT"/>
</dbReference>
<dbReference type="Pfam" id="PF00191">
    <property type="entry name" value="Annexin"/>
    <property type="match status" value="4"/>
</dbReference>
<keyword evidence="2 7" id="KW-0479">Metal-binding</keyword>